<sequence length="393" mass="45450">MQLLAAVGWDGNDQMYPIAYAVVEAETKEAWIWFLRLLFGDIGSPNHHKWCFISDQQKGLLPAFKEVAPTVEHRFCVRHLHSNFSKLHKGKQLKDAMWDAAKATTVVDWKREMQKIKDIDKAAYTYLMALQPNWWTRSAFSTFCKCDALLNNMCESFNGYILEAREKPIIKMLEMVREALMMRMQEKREFIKNVKGPICPNIQSKLEKLKIKCRKCLPTWCGQRIYEVKCFPDKFIVDLDARSCSCRKWDLTGIPCIHAISGICHANEKLEDYVNEVYTVETYKRTYEHMIHPVASEKFWPDTGRPVVHPPSQRRPTGRPKKLRRREPDEPRDSYRVSKKRVQMRCSKCHQYGHNRTSCKGQVAAKKGKGMGNAPAKKKGQAVEGGKNKGGLH</sequence>
<keyword evidence="1" id="KW-0479">Metal-binding</keyword>
<feature type="region of interest" description="Disordered" evidence="5">
    <location>
        <begin position="300"/>
        <end position="341"/>
    </location>
</feature>
<name>A0AAP0RTW6_LIQFO</name>
<evidence type="ECO:0000256" key="3">
    <source>
        <dbReference type="ARBA" id="ARBA00022833"/>
    </source>
</evidence>
<dbReference type="Pfam" id="PF10551">
    <property type="entry name" value="MULE"/>
    <property type="match status" value="1"/>
</dbReference>
<dbReference type="GO" id="GO:0008270">
    <property type="term" value="F:zinc ion binding"/>
    <property type="evidence" value="ECO:0007669"/>
    <property type="project" value="UniProtKB-KW"/>
</dbReference>
<evidence type="ECO:0000259" key="6">
    <source>
        <dbReference type="PROSITE" id="PS50966"/>
    </source>
</evidence>
<dbReference type="InterPro" id="IPR007527">
    <property type="entry name" value="Znf_SWIM"/>
</dbReference>
<accession>A0AAP0RTW6</accession>
<evidence type="ECO:0000256" key="2">
    <source>
        <dbReference type="ARBA" id="ARBA00022771"/>
    </source>
</evidence>
<proteinExistence type="predicted"/>
<comment type="caution">
    <text evidence="7">The sequence shown here is derived from an EMBL/GenBank/DDBJ whole genome shotgun (WGS) entry which is preliminary data.</text>
</comment>
<dbReference type="AlphaFoldDB" id="A0AAP0RTW6"/>
<organism evidence="7 8">
    <name type="scientific">Liquidambar formosana</name>
    <name type="common">Formosan gum</name>
    <dbReference type="NCBI Taxonomy" id="63359"/>
    <lineage>
        <taxon>Eukaryota</taxon>
        <taxon>Viridiplantae</taxon>
        <taxon>Streptophyta</taxon>
        <taxon>Embryophyta</taxon>
        <taxon>Tracheophyta</taxon>
        <taxon>Spermatophyta</taxon>
        <taxon>Magnoliopsida</taxon>
        <taxon>eudicotyledons</taxon>
        <taxon>Gunneridae</taxon>
        <taxon>Pentapetalae</taxon>
        <taxon>Saxifragales</taxon>
        <taxon>Altingiaceae</taxon>
        <taxon>Liquidambar</taxon>
    </lineage>
</organism>
<feature type="region of interest" description="Disordered" evidence="5">
    <location>
        <begin position="354"/>
        <end position="393"/>
    </location>
</feature>
<gene>
    <name evidence="7" type="ORF">L1049_012174</name>
</gene>
<dbReference type="InterPro" id="IPR018289">
    <property type="entry name" value="MULE_transposase_dom"/>
</dbReference>
<dbReference type="PANTHER" id="PTHR31973:SF199">
    <property type="entry name" value="SWIM-TYPE DOMAIN-CONTAINING PROTEIN"/>
    <property type="match status" value="1"/>
</dbReference>
<evidence type="ECO:0000256" key="4">
    <source>
        <dbReference type="PROSITE-ProRule" id="PRU00325"/>
    </source>
</evidence>
<feature type="domain" description="SWIM-type" evidence="6">
    <location>
        <begin position="235"/>
        <end position="267"/>
    </location>
</feature>
<evidence type="ECO:0000256" key="1">
    <source>
        <dbReference type="ARBA" id="ARBA00022723"/>
    </source>
</evidence>
<evidence type="ECO:0000256" key="5">
    <source>
        <dbReference type="SAM" id="MobiDB-lite"/>
    </source>
</evidence>
<keyword evidence="3" id="KW-0862">Zinc</keyword>
<keyword evidence="2 4" id="KW-0863">Zinc-finger</keyword>
<protein>
    <recommendedName>
        <fullName evidence="6">SWIM-type domain-containing protein</fullName>
    </recommendedName>
</protein>
<dbReference type="Pfam" id="PF04434">
    <property type="entry name" value="SWIM"/>
    <property type="match status" value="1"/>
</dbReference>
<dbReference type="PANTHER" id="PTHR31973">
    <property type="entry name" value="POLYPROTEIN, PUTATIVE-RELATED"/>
    <property type="match status" value="1"/>
</dbReference>
<dbReference type="Proteomes" id="UP001415857">
    <property type="component" value="Unassembled WGS sequence"/>
</dbReference>
<feature type="compositionally biased region" description="Basic and acidic residues" evidence="5">
    <location>
        <begin position="326"/>
        <end position="336"/>
    </location>
</feature>
<evidence type="ECO:0000313" key="8">
    <source>
        <dbReference type="Proteomes" id="UP001415857"/>
    </source>
</evidence>
<keyword evidence="8" id="KW-1185">Reference proteome</keyword>
<dbReference type="EMBL" id="JBBPBK010000006">
    <property type="protein sequence ID" value="KAK9283919.1"/>
    <property type="molecule type" value="Genomic_DNA"/>
</dbReference>
<dbReference type="PROSITE" id="PS50966">
    <property type="entry name" value="ZF_SWIM"/>
    <property type="match status" value="1"/>
</dbReference>
<dbReference type="InterPro" id="IPR006564">
    <property type="entry name" value="Znf_PMZ"/>
</dbReference>
<feature type="compositionally biased region" description="Basic residues" evidence="5">
    <location>
        <begin position="316"/>
        <end position="325"/>
    </location>
</feature>
<reference evidence="7 8" key="1">
    <citation type="journal article" date="2024" name="Plant J.">
        <title>Genome sequences and population genomics reveal climatic adaptation and genomic divergence between two closely related sweetgum species.</title>
        <authorList>
            <person name="Xu W.Q."/>
            <person name="Ren C.Q."/>
            <person name="Zhang X.Y."/>
            <person name="Comes H.P."/>
            <person name="Liu X.H."/>
            <person name="Li Y.G."/>
            <person name="Kettle C.J."/>
            <person name="Jalonen R."/>
            <person name="Gaisberger H."/>
            <person name="Ma Y.Z."/>
            <person name="Qiu Y.X."/>
        </authorList>
    </citation>
    <scope>NUCLEOTIDE SEQUENCE [LARGE SCALE GENOMIC DNA]</scope>
    <source>
        <strain evidence="7">Hangzhou</strain>
    </source>
</reference>
<dbReference type="SMART" id="SM00575">
    <property type="entry name" value="ZnF_PMZ"/>
    <property type="match status" value="1"/>
</dbReference>
<evidence type="ECO:0000313" key="7">
    <source>
        <dbReference type="EMBL" id="KAK9283919.1"/>
    </source>
</evidence>